<dbReference type="Proteomes" id="UP000023152">
    <property type="component" value="Unassembled WGS sequence"/>
</dbReference>
<sequence>MAANSTFLMSSLRIRYTSLPTWFVVWLFGLLFCSQFGSVYCCRGNEECGSVVQYQLCVNHECVSCSSNSDCTLNTNDYCAESEGYCKMDSALENFGQRKLLTIVIIFLGSVLAAGGGLGGGGFDAKAAGALSLATIFGGSIVNLTMNFLHRHPNRTHRALPDLSTILVLEPMLLAGTSIGVLLNKVFPDPMLLLLLVAVLGQAAYRTSKKGMEMWRQENETRRIEQEKQKRRDLQDMSATSLLIEHVEIVPIHKNEGKGFEKERAVEKRRKRDFKKIIIK</sequence>
<keyword evidence="2" id="KW-0812">Transmembrane</keyword>
<evidence type="ECO:0000313" key="3">
    <source>
        <dbReference type="EMBL" id="ETO09394.1"/>
    </source>
</evidence>
<reference evidence="3 4" key="1">
    <citation type="journal article" date="2013" name="Curr. Biol.">
        <title>The Genome of the Foraminiferan Reticulomyxa filosa.</title>
        <authorList>
            <person name="Glockner G."/>
            <person name="Hulsmann N."/>
            <person name="Schleicher M."/>
            <person name="Noegel A.A."/>
            <person name="Eichinger L."/>
            <person name="Gallinger C."/>
            <person name="Pawlowski J."/>
            <person name="Sierra R."/>
            <person name="Euteneuer U."/>
            <person name="Pillet L."/>
            <person name="Moustafa A."/>
            <person name="Platzer M."/>
            <person name="Groth M."/>
            <person name="Szafranski K."/>
            <person name="Schliwa M."/>
        </authorList>
    </citation>
    <scope>NUCLEOTIDE SEQUENCE [LARGE SCALE GENOMIC DNA]</scope>
</reference>
<evidence type="ECO:0000256" key="1">
    <source>
        <dbReference type="SAM" id="MobiDB-lite"/>
    </source>
</evidence>
<evidence type="ECO:0000313" key="4">
    <source>
        <dbReference type="Proteomes" id="UP000023152"/>
    </source>
</evidence>
<keyword evidence="2" id="KW-1133">Transmembrane helix</keyword>
<keyword evidence="4" id="KW-1185">Reference proteome</keyword>
<dbReference type="AlphaFoldDB" id="X6M674"/>
<feature type="region of interest" description="Disordered" evidence="1">
    <location>
        <begin position="216"/>
        <end position="235"/>
    </location>
</feature>
<feature type="transmembrane region" description="Helical" evidence="2">
    <location>
        <begin position="20"/>
        <end position="41"/>
    </location>
</feature>
<evidence type="ECO:0008006" key="5">
    <source>
        <dbReference type="Google" id="ProtNLM"/>
    </source>
</evidence>
<protein>
    <recommendedName>
        <fullName evidence="5">Transmembrane protein</fullName>
    </recommendedName>
</protein>
<proteinExistence type="predicted"/>
<accession>X6M674</accession>
<dbReference type="EMBL" id="ASPP01024090">
    <property type="protein sequence ID" value="ETO09394.1"/>
    <property type="molecule type" value="Genomic_DNA"/>
</dbReference>
<dbReference type="PANTHER" id="PTHR14255">
    <property type="entry name" value="CEREBLON"/>
    <property type="match status" value="1"/>
</dbReference>
<dbReference type="GO" id="GO:0031464">
    <property type="term" value="C:Cul4A-RING E3 ubiquitin ligase complex"/>
    <property type="evidence" value="ECO:0007669"/>
    <property type="project" value="TreeGrafter"/>
</dbReference>
<feature type="transmembrane region" description="Helical" evidence="2">
    <location>
        <begin position="127"/>
        <end position="146"/>
    </location>
</feature>
<evidence type="ECO:0000256" key="2">
    <source>
        <dbReference type="SAM" id="Phobius"/>
    </source>
</evidence>
<feature type="transmembrane region" description="Helical" evidence="2">
    <location>
        <begin position="100"/>
        <end position="121"/>
    </location>
</feature>
<feature type="transmembrane region" description="Helical" evidence="2">
    <location>
        <begin position="190"/>
        <end position="207"/>
    </location>
</feature>
<feature type="transmembrane region" description="Helical" evidence="2">
    <location>
        <begin position="166"/>
        <end position="184"/>
    </location>
</feature>
<dbReference type="GO" id="GO:0016567">
    <property type="term" value="P:protein ubiquitination"/>
    <property type="evidence" value="ECO:0007669"/>
    <property type="project" value="TreeGrafter"/>
</dbReference>
<comment type="caution">
    <text evidence="3">The sequence shown here is derived from an EMBL/GenBank/DDBJ whole genome shotgun (WGS) entry which is preliminary data.</text>
</comment>
<name>X6M674_RETFI</name>
<gene>
    <name evidence="3" type="ORF">RFI_27984</name>
</gene>
<organism evidence="3 4">
    <name type="scientific">Reticulomyxa filosa</name>
    <dbReference type="NCBI Taxonomy" id="46433"/>
    <lineage>
        <taxon>Eukaryota</taxon>
        <taxon>Sar</taxon>
        <taxon>Rhizaria</taxon>
        <taxon>Retaria</taxon>
        <taxon>Foraminifera</taxon>
        <taxon>Monothalamids</taxon>
        <taxon>Reticulomyxidae</taxon>
        <taxon>Reticulomyxa</taxon>
    </lineage>
</organism>
<keyword evidence="2" id="KW-0472">Membrane</keyword>
<dbReference type="OMA" id="NDYCAES"/>
<dbReference type="OrthoDB" id="434519at2759"/>
<dbReference type="PANTHER" id="PTHR14255:SF3">
    <property type="entry name" value="SULFITE EXPORTER TAUE_SAFE FAMILY PROTEIN 5-RELATED"/>
    <property type="match status" value="1"/>
</dbReference>